<feature type="site" description="Transition state stabilizer" evidence="19">
    <location>
        <position position="495"/>
    </location>
</feature>
<dbReference type="Pfam" id="PF17900">
    <property type="entry name" value="Peptidase_M1_N"/>
    <property type="match status" value="1"/>
</dbReference>
<dbReference type="InterPro" id="IPR042097">
    <property type="entry name" value="Aminopeptidase_N-like_N_sf"/>
</dbReference>
<comment type="cofactor">
    <cofactor evidence="18 20">
        <name>Zn(2+)</name>
        <dbReference type="ChEBI" id="CHEBI:29105"/>
    </cofactor>
    <text evidence="18 20">Binds 1 zinc ion per subunit.</text>
</comment>
<dbReference type="FunFam" id="2.60.40.1730:FF:000001">
    <property type="entry name" value="Leucyl-cystinyl aminopeptidase"/>
    <property type="match status" value="1"/>
</dbReference>
<keyword evidence="16" id="KW-0325">Glycoprotein</keyword>
<reference evidence="25" key="1">
    <citation type="submission" date="2020-02" db="EMBL/GenBank/DDBJ databases">
        <title>Bird 10,000 Genomes (B10K) Project - Family phase.</title>
        <authorList>
            <person name="Zhang G."/>
        </authorList>
    </citation>
    <scope>NUCLEOTIDE SEQUENCE</scope>
    <source>
        <strain evidence="25">B10K-DU-002-37</strain>
        <tissue evidence="25">Muscle</tissue>
    </source>
</reference>
<evidence type="ECO:0000256" key="14">
    <source>
        <dbReference type="ARBA" id="ARBA00023136"/>
    </source>
</evidence>
<dbReference type="Proteomes" id="UP000627253">
    <property type="component" value="Unassembled WGS sequence"/>
</dbReference>
<evidence type="ECO:0000256" key="21">
    <source>
        <dbReference type="SAM" id="MobiDB-lite"/>
    </source>
</evidence>
<gene>
    <name evidence="25" type="primary">Anpep</name>
    <name evidence="25" type="ORF">TRILEU_R02208</name>
</gene>
<comment type="subunit">
    <text evidence="3">Homodimer.</text>
</comment>
<dbReference type="GO" id="GO:0008270">
    <property type="term" value="F:zinc ion binding"/>
    <property type="evidence" value="ECO:0007669"/>
    <property type="project" value="UniProtKB-UniRule"/>
</dbReference>
<dbReference type="PANTHER" id="PTHR11533">
    <property type="entry name" value="PROTEASE M1 ZINC METALLOPROTEASE"/>
    <property type="match status" value="1"/>
</dbReference>
<evidence type="ECO:0000256" key="16">
    <source>
        <dbReference type="ARBA" id="ARBA00023180"/>
    </source>
</evidence>
<evidence type="ECO:0000256" key="7">
    <source>
        <dbReference type="ARBA" id="ARBA00022692"/>
    </source>
</evidence>
<dbReference type="InterPro" id="IPR027268">
    <property type="entry name" value="Peptidase_M4/M1_CTD_sf"/>
</dbReference>
<evidence type="ECO:0000256" key="19">
    <source>
        <dbReference type="PIRSR" id="PIRSR634016-4"/>
    </source>
</evidence>
<evidence type="ECO:0000256" key="1">
    <source>
        <dbReference type="ARBA" id="ARBA00004401"/>
    </source>
</evidence>
<evidence type="ECO:0000313" key="26">
    <source>
        <dbReference type="Proteomes" id="UP000627253"/>
    </source>
</evidence>
<evidence type="ECO:0000256" key="3">
    <source>
        <dbReference type="ARBA" id="ARBA00011738"/>
    </source>
</evidence>
<dbReference type="GO" id="GO:0043171">
    <property type="term" value="P:peptide catabolic process"/>
    <property type="evidence" value="ECO:0007669"/>
    <property type="project" value="TreeGrafter"/>
</dbReference>
<dbReference type="PANTHER" id="PTHR11533:SF172">
    <property type="entry name" value="AMINOPEPTIDASE N"/>
    <property type="match status" value="1"/>
</dbReference>
<keyword evidence="5" id="KW-1003">Cell membrane</keyword>
<feature type="active site" description="Proton acceptor" evidence="17">
    <location>
        <position position="407"/>
    </location>
</feature>
<evidence type="ECO:0000256" key="13">
    <source>
        <dbReference type="ARBA" id="ARBA00023049"/>
    </source>
</evidence>
<feature type="domain" description="ERAP1-like C-terminal" evidence="23">
    <location>
        <begin position="637"/>
        <end position="963"/>
    </location>
</feature>
<dbReference type="GO" id="GO:0005615">
    <property type="term" value="C:extracellular space"/>
    <property type="evidence" value="ECO:0007669"/>
    <property type="project" value="TreeGrafter"/>
</dbReference>
<evidence type="ECO:0000256" key="18">
    <source>
        <dbReference type="PIRSR" id="PIRSR634016-3"/>
    </source>
</evidence>
<evidence type="ECO:0000259" key="24">
    <source>
        <dbReference type="Pfam" id="PF17900"/>
    </source>
</evidence>
<dbReference type="InterPro" id="IPR034016">
    <property type="entry name" value="M1_APN-typ"/>
</dbReference>
<dbReference type="FunFam" id="1.25.50.20:FF:000012">
    <property type="entry name" value="Aminopeptidase N"/>
    <property type="match status" value="1"/>
</dbReference>
<accession>A0A852ISQ3</accession>
<feature type="region of interest" description="Disordered" evidence="21">
    <location>
        <begin position="39"/>
        <end position="61"/>
    </location>
</feature>
<feature type="binding site" evidence="18">
    <location>
        <position position="410"/>
    </location>
    <ligand>
        <name>Zn(2+)</name>
        <dbReference type="ChEBI" id="CHEBI:29105"/>
        <note>catalytic</note>
    </ligand>
</feature>
<evidence type="ECO:0000256" key="20">
    <source>
        <dbReference type="RuleBase" id="RU364040"/>
    </source>
</evidence>
<keyword evidence="15" id="KW-1015">Disulfide bond</keyword>
<feature type="non-terminal residue" evidence="25">
    <location>
        <position position="1"/>
    </location>
</feature>
<organism evidence="25 26">
    <name type="scientific">Tricholaema leucomelas</name>
    <name type="common">pied barbet</name>
    <dbReference type="NCBI Taxonomy" id="240729"/>
    <lineage>
        <taxon>Eukaryota</taxon>
        <taxon>Metazoa</taxon>
        <taxon>Chordata</taxon>
        <taxon>Craniata</taxon>
        <taxon>Vertebrata</taxon>
        <taxon>Euteleostomi</taxon>
        <taxon>Archelosauria</taxon>
        <taxon>Archosauria</taxon>
        <taxon>Dinosauria</taxon>
        <taxon>Saurischia</taxon>
        <taxon>Theropoda</taxon>
        <taxon>Coelurosauria</taxon>
        <taxon>Aves</taxon>
        <taxon>Neognathae</taxon>
        <taxon>Neoaves</taxon>
        <taxon>Telluraves</taxon>
        <taxon>Coraciimorphae</taxon>
        <taxon>Piciformes</taxon>
        <taxon>Lybiidae</taxon>
        <taxon>Tricholaema lacrymosa</taxon>
    </lineage>
</organism>
<name>A0A852ISQ3_9PICI</name>
<keyword evidence="6 20" id="KW-0645">Protease</keyword>
<dbReference type="InterPro" id="IPR014782">
    <property type="entry name" value="Peptidase_M1_dom"/>
</dbReference>
<keyword evidence="4 20" id="KW-0031">Aminopeptidase</keyword>
<evidence type="ECO:0000313" key="25">
    <source>
        <dbReference type="EMBL" id="NXX39139.1"/>
    </source>
</evidence>
<dbReference type="Pfam" id="PF01433">
    <property type="entry name" value="Peptidase_M1"/>
    <property type="match status" value="1"/>
</dbReference>
<evidence type="ECO:0000256" key="12">
    <source>
        <dbReference type="ARBA" id="ARBA00022989"/>
    </source>
</evidence>
<comment type="subcellular location">
    <subcellularLocation>
        <location evidence="1">Cell membrane</location>
        <topology evidence="1">Single-pass type II membrane protein</topology>
    </subcellularLocation>
</comment>
<feature type="compositionally biased region" description="Low complexity" evidence="21">
    <location>
        <begin position="45"/>
        <end position="54"/>
    </location>
</feature>
<feature type="domain" description="Aminopeptidase N-like N-terminal" evidence="24">
    <location>
        <begin position="72"/>
        <end position="246"/>
    </location>
</feature>
<dbReference type="GO" id="GO:0005737">
    <property type="term" value="C:cytoplasm"/>
    <property type="evidence" value="ECO:0007669"/>
    <property type="project" value="TreeGrafter"/>
</dbReference>
<dbReference type="Pfam" id="PF11838">
    <property type="entry name" value="ERAP1_C"/>
    <property type="match status" value="1"/>
</dbReference>
<dbReference type="InterPro" id="IPR024571">
    <property type="entry name" value="ERAP1-like_C_dom"/>
</dbReference>
<feature type="non-terminal residue" evidence="25">
    <location>
        <position position="987"/>
    </location>
</feature>
<keyword evidence="9 20" id="KW-0378">Hydrolase</keyword>
<sequence>MAAGFFISKGVGIAAIVLGLGAAATIVALSVVYAQEKEKNKSPEPNATATAAPTTPAPNDPWNRWRLPTALVPEYYEVTLQPFLRPKDNVSYIFTGNSSVVFLCREATDLILIHSNKLNYTMQGSFLASLHAVDDATVPPITETWLEVPTQYLVIKLGGRLEQGKRYRLFSIFTGELADDLAGFYRSEYDDEMGRRKVVATTQMQAADARKAFPCFDEPAMKANFTVTLIFPSDHKAISNMPAASEWEPCWGDSGAWQGCVVTPLPTLLPIGSRMEQIDGEEWNVTTFEPTPKMSTYLLAFIVSEFDSIQNDSGAVLIRIWGRPKAIKEDQGVYALKVTGPILTFFEKHYNTTYPLPKSDQVGLPDFNAGAMENWGLVTYRENSLLYDANYSSISNKERVVTVIAHELAHQWFGNLVTLRWWNDLWLNEGFASYVEYLGADSAEPTWNIKDLMVLNEVYTVMATDALATSHPLSSSEDEINTPAQISEVFDSITYSKGASVLRMLSDFLTEDIFKDGLQTYLHTFEYNNTIYKDLWTHLQQAVDRHGLQLPDSVSAIMDRWILQMGFPVVTVDTLTGTATQTHFLLDRDSIVERPSAFNYTWIVPITWMTNQNVGWRLWLTNNSATFNEFKVSSPSWLLLNLNVSGYFRVNYNPENWEQLLNQLSGDYQIIPVINRVQIIDDAFNLARANYVNVTLALSTTRFLSREVEYMPWAAALNNLQYFQLMFDRSEVFGVMTKYIQKQVLPLFNHYKTITSNWTTIPEGLMDQYNEINAISTACSYGITECQDLAIKYFQEWKQNVAKNPIPPNLRSSIYCSIVATGGEEAWQFIWEQFRNASVVSEADKLRTALSCSPHPWILNRYLQYTLDPTKIRKQDATSTINSIASNVVGQPLAWDFIRGNWKMLFGQYGGGSFSFSRLILAVTQRFASEFELQQLEQFKADNQDIGFGSGTRALEQALERTRTNINWVKQNQQTVLDWFKVETGSS</sequence>
<evidence type="ECO:0000256" key="15">
    <source>
        <dbReference type="ARBA" id="ARBA00023157"/>
    </source>
</evidence>
<evidence type="ECO:0000256" key="8">
    <source>
        <dbReference type="ARBA" id="ARBA00022723"/>
    </source>
</evidence>
<dbReference type="GO" id="GO:0070006">
    <property type="term" value="F:metalloaminopeptidase activity"/>
    <property type="evidence" value="ECO:0007669"/>
    <property type="project" value="TreeGrafter"/>
</dbReference>
<keyword evidence="13 20" id="KW-0482">Metalloprotease</keyword>
<dbReference type="Gene3D" id="1.25.50.20">
    <property type="match status" value="1"/>
</dbReference>
<dbReference type="EC" id="3.4.11.-" evidence="20"/>
<dbReference type="Gene3D" id="2.60.40.1910">
    <property type="match status" value="1"/>
</dbReference>
<protein>
    <recommendedName>
        <fullName evidence="20">Aminopeptidase</fullName>
        <ecNumber evidence="20">3.4.11.-</ecNumber>
    </recommendedName>
</protein>
<dbReference type="SUPFAM" id="SSF55486">
    <property type="entry name" value="Metalloproteases ('zincins'), catalytic domain"/>
    <property type="match status" value="1"/>
</dbReference>
<proteinExistence type="inferred from homology"/>
<feature type="binding site" evidence="18">
    <location>
        <position position="406"/>
    </location>
    <ligand>
        <name>Zn(2+)</name>
        <dbReference type="ChEBI" id="CHEBI:29105"/>
        <note>catalytic</note>
    </ligand>
</feature>
<dbReference type="Gene3D" id="1.10.390.10">
    <property type="entry name" value="Neutral Protease Domain 2"/>
    <property type="match status" value="1"/>
</dbReference>
<comment type="caution">
    <text evidence="25">The sequence shown here is derived from an EMBL/GenBank/DDBJ whole genome shotgun (WGS) entry which is preliminary data.</text>
</comment>
<comment type="similarity">
    <text evidence="2 20">Belongs to the peptidase M1 family.</text>
</comment>
<evidence type="ECO:0000256" key="6">
    <source>
        <dbReference type="ARBA" id="ARBA00022670"/>
    </source>
</evidence>
<feature type="binding site" evidence="18">
    <location>
        <position position="429"/>
    </location>
    <ligand>
        <name>Zn(2+)</name>
        <dbReference type="ChEBI" id="CHEBI:29105"/>
        <note>catalytic</note>
    </ligand>
</feature>
<evidence type="ECO:0000256" key="17">
    <source>
        <dbReference type="PIRSR" id="PIRSR634016-1"/>
    </source>
</evidence>
<dbReference type="SUPFAM" id="SSF63737">
    <property type="entry name" value="Leukotriene A4 hydrolase N-terminal domain"/>
    <property type="match status" value="1"/>
</dbReference>
<keyword evidence="11" id="KW-0735">Signal-anchor</keyword>
<dbReference type="FunFam" id="2.60.40.1910:FF:000005">
    <property type="entry name" value="Aminopeptidase"/>
    <property type="match status" value="1"/>
</dbReference>
<dbReference type="GO" id="GO:0042277">
    <property type="term" value="F:peptide binding"/>
    <property type="evidence" value="ECO:0007669"/>
    <property type="project" value="TreeGrafter"/>
</dbReference>
<dbReference type="InterPro" id="IPR050344">
    <property type="entry name" value="Peptidase_M1_aminopeptidases"/>
</dbReference>
<evidence type="ECO:0000256" key="2">
    <source>
        <dbReference type="ARBA" id="ARBA00010136"/>
    </source>
</evidence>
<dbReference type="AlphaFoldDB" id="A0A852ISQ3"/>
<feature type="domain" description="Peptidase M1 membrane alanine aminopeptidase" evidence="22">
    <location>
        <begin position="334"/>
        <end position="561"/>
    </location>
</feature>
<dbReference type="GO" id="GO:0005886">
    <property type="term" value="C:plasma membrane"/>
    <property type="evidence" value="ECO:0007669"/>
    <property type="project" value="UniProtKB-SubCell"/>
</dbReference>
<keyword evidence="7" id="KW-0812">Transmembrane</keyword>
<keyword evidence="26" id="KW-1185">Reference proteome</keyword>
<evidence type="ECO:0000259" key="22">
    <source>
        <dbReference type="Pfam" id="PF01433"/>
    </source>
</evidence>
<evidence type="ECO:0000256" key="10">
    <source>
        <dbReference type="ARBA" id="ARBA00022833"/>
    </source>
</evidence>
<evidence type="ECO:0000256" key="9">
    <source>
        <dbReference type="ARBA" id="ARBA00022801"/>
    </source>
</evidence>
<dbReference type="InterPro" id="IPR045357">
    <property type="entry name" value="Aminopeptidase_N-like_N"/>
</dbReference>
<dbReference type="FunFam" id="1.10.390.10:FF:000016">
    <property type="entry name" value="Glutamyl aminopeptidase"/>
    <property type="match status" value="1"/>
</dbReference>
<keyword evidence="10 18" id="KW-0862">Zinc</keyword>
<dbReference type="OrthoDB" id="510539at2759"/>
<keyword evidence="14" id="KW-0472">Membrane</keyword>
<dbReference type="GO" id="GO:0006508">
    <property type="term" value="P:proteolysis"/>
    <property type="evidence" value="ECO:0007669"/>
    <property type="project" value="UniProtKB-KW"/>
</dbReference>
<dbReference type="Gene3D" id="2.60.40.1730">
    <property type="entry name" value="tricorn interacting facor f3 domain"/>
    <property type="match status" value="1"/>
</dbReference>
<evidence type="ECO:0000259" key="23">
    <source>
        <dbReference type="Pfam" id="PF11838"/>
    </source>
</evidence>
<keyword evidence="12" id="KW-1133">Transmembrane helix</keyword>
<keyword evidence="8 18" id="KW-0479">Metal-binding</keyword>
<dbReference type="CDD" id="cd09601">
    <property type="entry name" value="M1_APN-Q_like"/>
    <property type="match status" value="1"/>
</dbReference>
<evidence type="ECO:0000256" key="4">
    <source>
        <dbReference type="ARBA" id="ARBA00022438"/>
    </source>
</evidence>
<evidence type="ECO:0000256" key="5">
    <source>
        <dbReference type="ARBA" id="ARBA00022475"/>
    </source>
</evidence>
<evidence type="ECO:0000256" key="11">
    <source>
        <dbReference type="ARBA" id="ARBA00022968"/>
    </source>
</evidence>
<dbReference type="EMBL" id="WAAF01001992">
    <property type="protein sequence ID" value="NXX39139.1"/>
    <property type="molecule type" value="Genomic_DNA"/>
</dbReference>